<reference evidence="5 6" key="1">
    <citation type="submission" date="2020-05" db="EMBL/GenBank/DDBJ databases">
        <title>Identification and distribution of gene clusters putatively required for synthesis of sphingolipid metabolism inhibitors in phylogenetically diverse species of the filamentous fungus Fusarium.</title>
        <authorList>
            <person name="Kim H.-S."/>
            <person name="Busman M."/>
            <person name="Brown D.W."/>
            <person name="Divon H."/>
            <person name="Uhlig S."/>
            <person name="Proctor R.H."/>
        </authorList>
    </citation>
    <scope>NUCLEOTIDE SEQUENCE [LARGE SCALE GENOMIC DNA]</scope>
    <source>
        <strain evidence="5 6">NRRL 66243</strain>
    </source>
</reference>
<keyword evidence="2" id="KW-0040">ANK repeat</keyword>
<dbReference type="SUPFAM" id="SSF53167">
    <property type="entry name" value="Purine and uridine phosphorylases"/>
    <property type="match status" value="1"/>
</dbReference>
<dbReference type="GO" id="GO:0009116">
    <property type="term" value="P:nucleoside metabolic process"/>
    <property type="evidence" value="ECO:0007669"/>
    <property type="project" value="InterPro"/>
</dbReference>
<comment type="caution">
    <text evidence="5">The sequence shown here is derived from an EMBL/GenBank/DDBJ whole genome shotgun (WGS) entry which is preliminary data.</text>
</comment>
<gene>
    <name evidence="5" type="ORF">FTJAE_8098</name>
</gene>
<feature type="domain" description="Nephrocystin 3-like N-terminal" evidence="4">
    <location>
        <begin position="516"/>
        <end position="677"/>
    </location>
</feature>
<feature type="repeat" description="ANK" evidence="2">
    <location>
        <begin position="1030"/>
        <end position="1062"/>
    </location>
</feature>
<feature type="repeat" description="ANK" evidence="2">
    <location>
        <begin position="1096"/>
        <end position="1124"/>
    </location>
</feature>
<sequence length="1318" mass="146493">MSRNTIPVVNIAPSLKQMDDIDSQIRAWSSAIESLDVECTRLVGCDDHDQALAALGDGSANRDASRENAEDCGVAISPSLAQALERKSRATASLRVMGREVDSRVNQLRARANSISRGTVRHLSAVSLPKEIWEMILSFLQPEIKMGWICALYIEYVAAKAFLDETHAPPESVSTNDNNIYTLGKIGKHNTVIAILPHGEYGIAPAASVARDMLHSFPNIRIGLMVGIGGGAPSPKHDIRLGDIVVSASGNGKYGGVFNFDHGKVIQNQRFQESGFLNQPPTILRTAIVALRAEHKVDGHQLERSINDILDKKPRLRKNYRRPLGITDRLYQPTVLHQPDDAPNCDLCGNDPSSLKFRAERTNDEDNPAIHYGLIASSNKLMKNAIIRNELAEKGVLCFETEAAGLVNHFPCLVIRGICDYADTHKNDNWQGYAAMAAAAYAKDLLSQIHPNKAEAEKKISEVLSDLQNEVTATSKKADTIIRHHLTQQHKELLEWLTLADYSLFQCDNIGRRQPGTGQWLLNSPEFCNWRDSPNQTLFCPGIPGAGKTILTSIVIDSLKTQFVDYSNIGIAYVYCNFRRREEQTARELLASVLKQLLQGLKTIPESVESLHRAGSRLSLESISSALLWVAERFSRVFVLIDALDECRTSDGTRTRFLSEIFDLQSKCQINIFATSRPIPDVTRLFTNCASLEVRATDDDVRMFVRGRMPQLPEFFGQQGLEEDITSQIVRSVQGMFLLAQLHLDSLRDKTSVAAVRKALNQLPSGSDAYYHAYEIAMERVRGQLQGHKDLAMQVLSWITCAKRPLTVEELRHALAVEVGTDEVDMAALHDTSLMVHVCIGLVTIDESDGIIRLAHYTTQEYFEKTQTTWFPKAENYITTTCVTYLSFRAFKSGCCEIDADFKKRAPLYLYAANNWAFHARNAATICEGVIDFLESGPNVESSAQVCMRPELAIMSFEEGRNIHRRARGLHLASFFGATAEARTLLLTNYVELKEGYGRTAIFYAARTGQEAVMNLLLDSGAKADLQDKGGNTPLSLAAAYGQEGCVKLLLANGVKTDTEDDFRRTPLCYASEKGHDRVIRLLLEAGSNVNWDGDGPYTPLWYAVARDHITTVRLLLENGARANPALMYGGGQSPLSRACRWGNQAMVQLLLKYGAQVDSNDDQGETPLEYAACYRHIPILLLLLHHSKSIDLKGLRRQTRQSRVARHGDPEIIKIILENSKKFLFKSSLNHDPLACAVDRALEEVSDCLARRRKPNRGPPSKAPSLAFSNTVPKGTFKWKSLLTDTFTTQKEFSSLKRMHQDDGTVPAAVLTKTQRI</sequence>
<keyword evidence="6" id="KW-1185">Reference proteome</keyword>
<evidence type="ECO:0000259" key="4">
    <source>
        <dbReference type="Pfam" id="PF24883"/>
    </source>
</evidence>
<feature type="repeat" description="ANK" evidence="2">
    <location>
        <begin position="1131"/>
        <end position="1163"/>
    </location>
</feature>
<protein>
    <submittedName>
        <fullName evidence="5">Purine and uridine phosphorylase</fullName>
    </submittedName>
</protein>
<feature type="domain" description="GPI inositol-deacylase winged helix" evidence="3">
    <location>
        <begin position="786"/>
        <end position="865"/>
    </location>
</feature>
<name>A0A8H5RF27_9HYPO</name>
<dbReference type="InterPro" id="IPR036770">
    <property type="entry name" value="Ankyrin_rpt-contain_sf"/>
</dbReference>
<dbReference type="Proteomes" id="UP000530670">
    <property type="component" value="Unassembled WGS sequence"/>
</dbReference>
<feature type="repeat" description="ANK" evidence="2">
    <location>
        <begin position="1164"/>
        <end position="1196"/>
    </location>
</feature>
<evidence type="ECO:0000259" key="3">
    <source>
        <dbReference type="Pfam" id="PF22939"/>
    </source>
</evidence>
<organism evidence="5 6">
    <name type="scientific">Fusarium tjaetaba</name>
    <dbReference type="NCBI Taxonomy" id="1567544"/>
    <lineage>
        <taxon>Eukaryota</taxon>
        <taxon>Fungi</taxon>
        <taxon>Dikarya</taxon>
        <taxon>Ascomycota</taxon>
        <taxon>Pezizomycotina</taxon>
        <taxon>Sordariomycetes</taxon>
        <taxon>Hypocreomycetidae</taxon>
        <taxon>Hypocreales</taxon>
        <taxon>Nectriaceae</taxon>
        <taxon>Fusarium</taxon>
        <taxon>Fusarium fujikuroi species complex</taxon>
    </lineage>
</organism>
<dbReference type="InterPro" id="IPR002110">
    <property type="entry name" value="Ankyrin_rpt"/>
</dbReference>
<proteinExistence type="predicted"/>
<keyword evidence="1" id="KW-0677">Repeat</keyword>
<dbReference type="GO" id="GO:0003824">
    <property type="term" value="F:catalytic activity"/>
    <property type="evidence" value="ECO:0007669"/>
    <property type="project" value="InterPro"/>
</dbReference>
<evidence type="ECO:0000313" key="6">
    <source>
        <dbReference type="Proteomes" id="UP000530670"/>
    </source>
</evidence>
<dbReference type="InterPro" id="IPR035994">
    <property type="entry name" value="Nucleoside_phosphorylase_sf"/>
</dbReference>
<dbReference type="Pfam" id="PF12796">
    <property type="entry name" value="Ank_2"/>
    <property type="match status" value="2"/>
</dbReference>
<dbReference type="SUPFAM" id="SSF48403">
    <property type="entry name" value="Ankyrin repeat"/>
    <property type="match status" value="1"/>
</dbReference>
<dbReference type="OrthoDB" id="1577640at2759"/>
<feature type="repeat" description="ANK" evidence="2">
    <location>
        <begin position="1063"/>
        <end position="1095"/>
    </location>
</feature>
<evidence type="ECO:0000256" key="1">
    <source>
        <dbReference type="ARBA" id="ARBA00022737"/>
    </source>
</evidence>
<dbReference type="RefSeq" id="XP_037204825.1">
    <property type="nucleotide sequence ID" value="XM_037354878.1"/>
</dbReference>
<dbReference type="Pfam" id="PF00023">
    <property type="entry name" value="Ank"/>
    <property type="match status" value="1"/>
</dbReference>
<dbReference type="InterPro" id="IPR054471">
    <property type="entry name" value="GPIID_WHD"/>
</dbReference>
<evidence type="ECO:0000313" key="5">
    <source>
        <dbReference type="EMBL" id="KAF5630756.1"/>
    </source>
</evidence>
<feature type="repeat" description="ANK" evidence="2">
    <location>
        <begin position="997"/>
        <end position="1029"/>
    </location>
</feature>
<dbReference type="PROSITE" id="PS50297">
    <property type="entry name" value="ANK_REP_REGION"/>
    <property type="match status" value="5"/>
</dbReference>
<accession>A0A8H5RF27</accession>
<dbReference type="GeneID" id="59307148"/>
<evidence type="ECO:0000256" key="2">
    <source>
        <dbReference type="PROSITE-ProRule" id="PRU00023"/>
    </source>
</evidence>
<dbReference type="Gene3D" id="3.40.50.1580">
    <property type="entry name" value="Nucleoside phosphorylase domain"/>
    <property type="match status" value="1"/>
</dbReference>
<dbReference type="Gene3D" id="1.25.40.20">
    <property type="entry name" value="Ankyrin repeat-containing domain"/>
    <property type="match status" value="1"/>
</dbReference>
<dbReference type="SMART" id="SM00248">
    <property type="entry name" value="ANK"/>
    <property type="match status" value="7"/>
</dbReference>
<dbReference type="Pfam" id="PF24883">
    <property type="entry name" value="NPHP3_N"/>
    <property type="match status" value="1"/>
</dbReference>
<dbReference type="InterPro" id="IPR027417">
    <property type="entry name" value="P-loop_NTPase"/>
</dbReference>
<dbReference type="PANTHER" id="PTHR46082">
    <property type="entry name" value="ATP/GTP-BINDING PROTEIN-RELATED"/>
    <property type="match status" value="1"/>
</dbReference>
<dbReference type="Gene3D" id="3.40.50.300">
    <property type="entry name" value="P-loop containing nucleotide triphosphate hydrolases"/>
    <property type="match status" value="1"/>
</dbReference>
<dbReference type="InterPro" id="IPR056884">
    <property type="entry name" value="NPHP3-like_N"/>
</dbReference>
<dbReference type="SUPFAM" id="SSF52540">
    <property type="entry name" value="P-loop containing nucleoside triphosphate hydrolases"/>
    <property type="match status" value="1"/>
</dbReference>
<dbReference type="PROSITE" id="PS50088">
    <property type="entry name" value="ANK_REPEAT"/>
    <property type="match status" value="6"/>
</dbReference>
<dbReference type="Pfam" id="PF22939">
    <property type="entry name" value="WHD_GPIID"/>
    <property type="match status" value="1"/>
</dbReference>
<dbReference type="PANTHER" id="PTHR46082:SF11">
    <property type="entry name" value="AAA+ ATPASE DOMAIN-CONTAINING PROTEIN-RELATED"/>
    <property type="match status" value="1"/>
</dbReference>
<dbReference type="EMBL" id="JAAQRI010000169">
    <property type="protein sequence ID" value="KAF5630756.1"/>
    <property type="molecule type" value="Genomic_DNA"/>
</dbReference>
<dbReference type="InterPro" id="IPR053137">
    <property type="entry name" value="NLR-like"/>
</dbReference>